<reference evidence="4" key="1">
    <citation type="submission" date="2020-12" db="EMBL/GenBank/DDBJ databases">
        <title>The genome sequence of Inhella sp. 1Y17.</title>
        <authorList>
            <person name="Liu Y."/>
        </authorList>
    </citation>
    <scope>NUCLEOTIDE SEQUENCE</scope>
    <source>
        <strain evidence="4">1Y17</strain>
    </source>
</reference>
<gene>
    <name evidence="3" type="primary">ureF</name>
    <name evidence="4" type="ORF">I7X39_13105</name>
</gene>
<dbReference type="Pfam" id="PF01730">
    <property type="entry name" value="UreF"/>
    <property type="match status" value="1"/>
</dbReference>
<keyword evidence="2 3" id="KW-0143">Chaperone</keyword>
<comment type="similarity">
    <text evidence="3">Belongs to the UreF family.</text>
</comment>
<dbReference type="InterPro" id="IPR002639">
    <property type="entry name" value="UreF"/>
</dbReference>
<dbReference type="InterPro" id="IPR038277">
    <property type="entry name" value="UreF_sf"/>
</dbReference>
<accession>A0A931J1L5</accession>
<dbReference type="Gene3D" id="1.10.4190.10">
    <property type="entry name" value="Urease accessory protein UreF"/>
    <property type="match status" value="1"/>
</dbReference>
<sequence length="227" mass="24049">MPTPMPTPMSTELLQLLWLASPALPVGAFSYSEGLEAAVDAGEVFDEASSARWLLNQLELVQARAELPLMAQAWQASAAGDAASLQRCNDWVLQTRESAELLAQSQQMGRSLLAWAQGQGIDCTRLQALQPPSWPVVFAVVGQQRGATLPGLLHAAAFAWAENLVMAAVRGVPLGQSAGQRLLARLVAAIAAAVADALAAPEPIAFSPGLGLLSARHETQYSRLFRS</sequence>
<protein>
    <recommendedName>
        <fullName evidence="3">Urease accessory protein UreF</fullName>
    </recommendedName>
</protein>
<dbReference type="EMBL" id="JAEDAK010000008">
    <property type="protein sequence ID" value="MBH9577836.1"/>
    <property type="molecule type" value="Genomic_DNA"/>
</dbReference>
<comment type="subunit">
    <text evidence="3">UreD, UreF and UreG form a complex that acts as a GTP-hydrolysis-dependent molecular chaperone, activating the urease apoprotein by helping to assemble the nickel containing metallocenter of UreC. The UreE protein probably delivers the nickel.</text>
</comment>
<dbReference type="PANTHER" id="PTHR33620">
    <property type="entry name" value="UREASE ACCESSORY PROTEIN F"/>
    <property type="match status" value="1"/>
</dbReference>
<dbReference type="HAMAP" id="MF_01385">
    <property type="entry name" value="UreF"/>
    <property type="match status" value="1"/>
</dbReference>
<evidence type="ECO:0000256" key="1">
    <source>
        <dbReference type="ARBA" id="ARBA00022988"/>
    </source>
</evidence>
<keyword evidence="1 3" id="KW-0996">Nickel insertion</keyword>
<comment type="subcellular location">
    <subcellularLocation>
        <location evidence="3">Cytoplasm</location>
    </subcellularLocation>
</comment>
<evidence type="ECO:0000256" key="2">
    <source>
        <dbReference type="ARBA" id="ARBA00023186"/>
    </source>
</evidence>
<dbReference type="GO" id="GO:0005737">
    <property type="term" value="C:cytoplasm"/>
    <property type="evidence" value="ECO:0007669"/>
    <property type="project" value="UniProtKB-SubCell"/>
</dbReference>
<dbReference type="AlphaFoldDB" id="A0A931J1L5"/>
<dbReference type="GO" id="GO:0016151">
    <property type="term" value="F:nickel cation binding"/>
    <property type="evidence" value="ECO:0007669"/>
    <property type="project" value="UniProtKB-UniRule"/>
</dbReference>
<organism evidence="4 5">
    <name type="scientific">Inhella proteolytica</name>
    <dbReference type="NCBI Taxonomy" id="2795029"/>
    <lineage>
        <taxon>Bacteria</taxon>
        <taxon>Pseudomonadati</taxon>
        <taxon>Pseudomonadota</taxon>
        <taxon>Betaproteobacteria</taxon>
        <taxon>Burkholderiales</taxon>
        <taxon>Sphaerotilaceae</taxon>
        <taxon>Inhella</taxon>
    </lineage>
</organism>
<dbReference type="Proteomes" id="UP000613266">
    <property type="component" value="Unassembled WGS sequence"/>
</dbReference>
<evidence type="ECO:0000313" key="5">
    <source>
        <dbReference type="Proteomes" id="UP000613266"/>
    </source>
</evidence>
<dbReference type="PIRSF" id="PIRSF009467">
    <property type="entry name" value="Ureas_acces_UreF"/>
    <property type="match status" value="1"/>
</dbReference>
<evidence type="ECO:0000256" key="3">
    <source>
        <dbReference type="HAMAP-Rule" id="MF_01385"/>
    </source>
</evidence>
<comment type="function">
    <text evidence="3">Required for maturation of urease via the functional incorporation of the urease nickel metallocenter.</text>
</comment>
<keyword evidence="3" id="KW-0963">Cytoplasm</keyword>
<proteinExistence type="inferred from homology"/>
<comment type="caution">
    <text evidence="4">The sequence shown here is derived from an EMBL/GenBank/DDBJ whole genome shotgun (WGS) entry which is preliminary data.</text>
</comment>
<dbReference type="PANTHER" id="PTHR33620:SF1">
    <property type="entry name" value="UREASE ACCESSORY PROTEIN F"/>
    <property type="match status" value="1"/>
</dbReference>
<evidence type="ECO:0000313" key="4">
    <source>
        <dbReference type="EMBL" id="MBH9577836.1"/>
    </source>
</evidence>
<keyword evidence="5" id="KW-1185">Reference proteome</keyword>
<name>A0A931J1L5_9BURK</name>